<name>A0A9X3L9B8_9BACI</name>
<dbReference type="RefSeq" id="WP_093494059.1">
    <property type="nucleotide sequence ID" value="NZ_JAMKBI010000001.1"/>
</dbReference>
<keyword evidence="1" id="KW-0812">Transmembrane</keyword>
<dbReference type="OrthoDB" id="2972719at2"/>
<evidence type="ECO:0000259" key="2">
    <source>
        <dbReference type="Pfam" id="PF18902"/>
    </source>
</evidence>
<dbReference type="Proteomes" id="UP001152172">
    <property type="component" value="Unassembled WGS sequence"/>
</dbReference>
<feature type="transmembrane region" description="Helical" evidence="1">
    <location>
        <begin position="81"/>
        <end position="109"/>
    </location>
</feature>
<feature type="domain" description="DUF5658" evidence="2">
    <location>
        <begin position="18"/>
        <end position="105"/>
    </location>
</feature>
<evidence type="ECO:0000313" key="4">
    <source>
        <dbReference type="Proteomes" id="UP001152172"/>
    </source>
</evidence>
<comment type="caution">
    <text evidence="3">The sequence shown here is derived from an EMBL/GenBank/DDBJ whole genome shotgun (WGS) entry which is preliminary data.</text>
</comment>
<keyword evidence="4" id="KW-1185">Reference proteome</keyword>
<organism evidence="3 4">
    <name type="scientific">Psychrobacillus psychrodurans</name>
    <dbReference type="NCBI Taxonomy" id="126157"/>
    <lineage>
        <taxon>Bacteria</taxon>
        <taxon>Bacillati</taxon>
        <taxon>Bacillota</taxon>
        <taxon>Bacilli</taxon>
        <taxon>Bacillales</taxon>
        <taxon>Bacillaceae</taxon>
        <taxon>Psychrobacillus</taxon>
    </lineage>
</organism>
<dbReference type="AlphaFoldDB" id="A0A9X3L9B8"/>
<proteinExistence type="predicted"/>
<keyword evidence="1" id="KW-0472">Membrane</keyword>
<dbReference type="Pfam" id="PF18902">
    <property type="entry name" value="DUF5658"/>
    <property type="match status" value="1"/>
</dbReference>
<evidence type="ECO:0000313" key="3">
    <source>
        <dbReference type="EMBL" id="MCZ8531924.1"/>
    </source>
</evidence>
<sequence>MQSISSTSPRNKLINMGIILLLLATFDALFTDFGIQNHLITESNPIMNTIYNVNVAGFYFIKIALPVLLIGIVSKLESKPFILILLNIAISLYVGVLMLHLFWITLAFIGL</sequence>
<feature type="transmembrane region" description="Helical" evidence="1">
    <location>
        <begin position="12"/>
        <end position="30"/>
    </location>
</feature>
<dbReference type="InterPro" id="IPR043717">
    <property type="entry name" value="DUF5658"/>
</dbReference>
<dbReference type="EMBL" id="JAMKBI010000001">
    <property type="protein sequence ID" value="MCZ8531924.1"/>
    <property type="molecule type" value="Genomic_DNA"/>
</dbReference>
<accession>A0A9X3L9B8</accession>
<reference evidence="3" key="1">
    <citation type="submission" date="2022-05" db="EMBL/GenBank/DDBJ databases">
        <authorList>
            <person name="Colautti A."/>
            <person name="Iacumin L."/>
        </authorList>
    </citation>
    <scope>NUCLEOTIDE SEQUENCE</scope>
    <source>
        <strain evidence="3">DSM 30747</strain>
    </source>
</reference>
<feature type="transmembrane region" description="Helical" evidence="1">
    <location>
        <begin position="50"/>
        <end position="74"/>
    </location>
</feature>
<gene>
    <name evidence="3" type="ORF">M9R61_01025</name>
</gene>
<protein>
    <submittedName>
        <fullName evidence="3">DUF5658 family protein</fullName>
    </submittedName>
</protein>
<evidence type="ECO:0000256" key="1">
    <source>
        <dbReference type="SAM" id="Phobius"/>
    </source>
</evidence>
<keyword evidence="1" id="KW-1133">Transmembrane helix</keyword>